<keyword evidence="1" id="KW-0732">Signal</keyword>
<dbReference type="Pfam" id="PF00190">
    <property type="entry name" value="Cupin_1"/>
    <property type="match status" value="2"/>
</dbReference>
<feature type="chain" id="PRO_5004231889" evidence="1">
    <location>
        <begin position="24"/>
        <end position="414"/>
    </location>
</feature>
<accession>Q41727</accession>
<sequence>MAHLCSLPLMAVLMLLLASACFSELEIEDPYVFDQRSFVTTVQCKAGQIRALPNFSAGGRCELPRGLGDYSVAQISLEPRSVLLPHYIEADLALYVTGGRGRVAFVHEERLVERQLRDGDVYAIAAGIPFYILNTDDSRRLFIHCLLRTQCSTTGLYESFYVVGGRNPQNVLSQFSEDVLQAAFNSSKAVLDPMLVSGFNRGAIIRVSREQMERLSRGRIKGFGGSEEPQPFNLLYRNPDFSNNNGEIFTADAADHRVLRRLNVGVQLLNLKPRSMTAPHYDTRSTRIGIVRNGRGILELVRPQEQEQQQQQQQGPTYQKLRANLNPGTVFLTRPGYPSTVIASGNEALQILYLDNYSQGSRRQFLAGRSNVLRYLPREIKRLVFPSSAEEIEATLEAQEDEVLLNAQQGRADQ</sequence>
<dbReference type="PANTHER" id="PTHR31189:SF13">
    <property type="entry name" value="CUPINCIN"/>
    <property type="match status" value="1"/>
</dbReference>
<evidence type="ECO:0000259" key="2">
    <source>
        <dbReference type="SMART" id="SM00835"/>
    </source>
</evidence>
<feature type="domain" description="Cupin type-1" evidence="2">
    <location>
        <begin position="232"/>
        <end position="393"/>
    </location>
</feature>
<protein>
    <submittedName>
        <fullName evidence="3">Vicilin; 7S globulin</fullName>
    </submittedName>
</protein>
<dbReference type="CDD" id="cd02245">
    <property type="entry name" value="cupin_7S_vicilin-like_C"/>
    <property type="match status" value="1"/>
</dbReference>
<dbReference type="SUPFAM" id="SSF51182">
    <property type="entry name" value="RmlC-like cupins"/>
    <property type="match status" value="1"/>
</dbReference>
<reference evidence="3" key="1">
    <citation type="submission" date="1995-08" db="EMBL/GenBank/DDBJ databases">
        <title>A vicilin is the main seed storage protein from Zamia furfuracea. Homology to other vicilins and a sucrose binding protein from Glycine max.</title>
        <authorList>
            <person name="Braun H."/>
            <person name="Horstmann C."/>
            <person name="Baumlein H."/>
        </authorList>
    </citation>
    <scope>NUCLEOTIDE SEQUENCE</scope>
    <source>
        <tissue evidence="3">Seed</tissue>
    </source>
</reference>
<dbReference type="InterPro" id="IPR006045">
    <property type="entry name" value="Cupin_1"/>
</dbReference>
<dbReference type="InterPro" id="IPR050253">
    <property type="entry name" value="Seed_Storage-Functional"/>
</dbReference>
<feature type="domain" description="Cupin type-1" evidence="2">
    <location>
        <begin position="53"/>
        <end position="192"/>
    </location>
</feature>
<dbReference type="EMBL" id="Z50791">
    <property type="protein sequence ID" value="CAA90652.1"/>
    <property type="molecule type" value="mRNA"/>
</dbReference>
<dbReference type="Gene3D" id="2.60.120.10">
    <property type="entry name" value="Jelly Rolls"/>
    <property type="match status" value="2"/>
</dbReference>
<organism evidence="3">
    <name type="scientific">Zamia furfuracea</name>
    <name type="common">Cardboard cycad</name>
    <name type="synonym">Jamaican sago tree</name>
    <dbReference type="NCBI Taxonomy" id="42329"/>
    <lineage>
        <taxon>Eukaryota</taxon>
        <taxon>Viridiplantae</taxon>
        <taxon>Streptophyta</taxon>
        <taxon>Embryophyta</taxon>
        <taxon>Tracheophyta</taxon>
        <taxon>Spermatophyta</taxon>
        <taxon>Cycadidae</taxon>
        <taxon>Cycadales</taxon>
        <taxon>Zamiaceae</taxon>
        <taxon>Zamia</taxon>
    </lineage>
</organism>
<dbReference type="AlphaFoldDB" id="Q41727"/>
<feature type="signal peptide" evidence="1">
    <location>
        <begin position="1"/>
        <end position="23"/>
    </location>
</feature>
<dbReference type="InterPro" id="IPR014710">
    <property type="entry name" value="RmlC-like_jellyroll"/>
</dbReference>
<evidence type="ECO:0000256" key="1">
    <source>
        <dbReference type="SAM" id="SignalP"/>
    </source>
</evidence>
<proteinExistence type="evidence at transcript level"/>
<dbReference type="PIR" id="S60190">
    <property type="entry name" value="S60190"/>
</dbReference>
<name>Q41727_ZAMFU</name>
<dbReference type="InterPro" id="IPR011051">
    <property type="entry name" value="RmlC_Cupin_sf"/>
</dbReference>
<evidence type="ECO:0000313" key="3">
    <source>
        <dbReference type="EMBL" id="CAA90652.1"/>
    </source>
</evidence>
<dbReference type="CDD" id="cd02244">
    <property type="entry name" value="cupin_7S_vicilin-like_N"/>
    <property type="match status" value="1"/>
</dbReference>
<dbReference type="PANTHER" id="PTHR31189">
    <property type="entry name" value="OS03G0336100 PROTEIN-RELATED"/>
    <property type="match status" value="1"/>
</dbReference>
<dbReference type="SMART" id="SM00835">
    <property type="entry name" value="Cupin_1"/>
    <property type="match status" value="2"/>
</dbReference>